<dbReference type="EMBL" id="ML979010">
    <property type="protein sequence ID" value="KAF1923090.1"/>
    <property type="molecule type" value="Genomic_DNA"/>
</dbReference>
<feature type="compositionally biased region" description="Basic and acidic residues" evidence="1">
    <location>
        <begin position="170"/>
        <end position="180"/>
    </location>
</feature>
<dbReference type="AlphaFoldDB" id="A0A6A5R7A3"/>
<gene>
    <name evidence="2" type="ORF">M421DRAFT_96378</name>
</gene>
<evidence type="ECO:0000313" key="3">
    <source>
        <dbReference type="Proteomes" id="UP000800082"/>
    </source>
</evidence>
<dbReference type="GeneID" id="54356056"/>
<organism evidence="2 3">
    <name type="scientific">Didymella exigua CBS 183.55</name>
    <dbReference type="NCBI Taxonomy" id="1150837"/>
    <lineage>
        <taxon>Eukaryota</taxon>
        <taxon>Fungi</taxon>
        <taxon>Dikarya</taxon>
        <taxon>Ascomycota</taxon>
        <taxon>Pezizomycotina</taxon>
        <taxon>Dothideomycetes</taxon>
        <taxon>Pleosporomycetidae</taxon>
        <taxon>Pleosporales</taxon>
        <taxon>Pleosporineae</taxon>
        <taxon>Didymellaceae</taxon>
        <taxon>Didymella</taxon>
    </lineage>
</organism>
<evidence type="ECO:0000313" key="2">
    <source>
        <dbReference type="EMBL" id="KAF1923090.1"/>
    </source>
</evidence>
<sequence length="180" mass="19322">MTYEHVARVAFLIDASHLTPEEVAERAANPALWAARRYGQPEHIFRAAAERHEKETAKRECAIPLNYAPSTTPFCPDTPRIAPQISVPQASQTLHSALSETVRALPVSGRSRIPGNPGVSSPSESYFSTILSSSTPDEISSSPSEQLRTQSKQALVGDLPHASGGSMSAKSKEKMRASAA</sequence>
<dbReference type="OrthoDB" id="3795931at2759"/>
<feature type="region of interest" description="Disordered" evidence="1">
    <location>
        <begin position="108"/>
        <end position="180"/>
    </location>
</feature>
<accession>A0A6A5R7A3</accession>
<keyword evidence="3" id="KW-1185">Reference proteome</keyword>
<feature type="compositionally biased region" description="Low complexity" evidence="1">
    <location>
        <begin position="132"/>
        <end position="145"/>
    </location>
</feature>
<dbReference type="RefSeq" id="XP_033443343.1">
    <property type="nucleotide sequence ID" value="XM_033598389.1"/>
</dbReference>
<evidence type="ECO:0000256" key="1">
    <source>
        <dbReference type="SAM" id="MobiDB-lite"/>
    </source>
</evidence>
<reference evidence="2" key="1">
    <citation type="journal article" date="2020" name="Stud. Mycol.">
        <title>101 Dothideomycetes genomes: a test case for predicting lifestyles and emergence of pathogens.</title>
        <authorList>
            <person name="Haridas S."/>
            <person name="Albert R."/>
            <person name="Binder M."/>
            <person name="Bloem J."/>
            <person name="Labutti K."/>
            <person name="Salamov A."/>
            <person name="Andreopoulos B."/>
            <person name="Baker S."/>
            <person name="Barry K."/>
            <person name="Bills G."/>
            <person name="Bluhm B."/>
            <person name="Cannon C."/>
            <person name="Castanera R."/>
            <person name="Culley D."/>
            <person name="Daum C."/>
            <person name="Ezra D."/>
            <person name="Gonzalez J."/>
            <person name="Henrissat B."/>
            <person name="Kuo A."/>
            <person name="Liang C."/>
            <person name="Lipzen A."/>
            <person name="Lutzoni F."/>
            <person name="Magnuson J."/>
            <person name="Mondo S."/>
            <person name="Nolan M."/>
            <person name="Ohm R."/>
            <person name="Pangilinan J."/>
            <person name="Park H.-J."/>
            <person name="Ramirez L."/>
            <person name="Alfaro M."/>
            <person name="Sun H."/>
            <person name="Tritt A."/>
            <person name="Yoshinaga Y."/>
            <person name="Zwiers L.-H."/>
            <person name="Turgeon B."/>
            <person name="Goodwin S."/>
            <person name="Spatafora J."/>
            <person name="Crous P."/>
            <person name="Grigoriev I."/>
        </authorList>
    </citation>
    <scope>NUCLEOTIDE SEQUENCE</scope>
    <source>
        <strain evidence="2">CBS 183.55</strain>
    </source>
</reference>
<proteinExistence type="predicted"/>
<feature type="compositionally biased region" description="Polar residues" evidence="1">
    <location>
        <begin position="118"/>
        <end position="131"/>
    </location>
</feature>
<name>A0A6A5R7A3_9PLEO</name>
<protein>
    <submittedName>
        <fullName evidence="2">Uncharacterized protein</fullName>
    </submittedName>
</protein>
<dbReference type="Proteomes" id="UP000800082">
    <property type="component" value="Unassembled WGS sequence"/>
</dbReference>